<dbReference type="Proteomes" id="UP000515146">
    <property type="component" value="Unplaced"/>
</dbReference>
<reference evidence="2" key="1">
    <citation type="submission" date="2025-08" db="UniProtKB">
        <authorList>
            <consortium name="RefSeq"/>
        </authorList>
    </citation>
    <scope>IDENTIFICATION</scope>
    <source>
        <strain evidence="2">Airmid</strain>
    </source>
</reference>
<evidence type="ECO:0000313" key="1">
    <source>
        <dbReference type="Proteomes" id="UP000515146"/>
    </source>
</evidence>
<dbReference type="RefSeq" id="XP_027198301.1">
    <property type="nucleotide sequence ID" value="XM_027342500.1"/>
</dbReference>
<dbReference type="OMA" id="YEVLDEP"/>
<dbReference type="CDD" id="cd03028">
    <property type="entry name" value="GRX_PICOT_like"/>
    <property type="match status" value="1"/>
</dbReference>
<dbReference type="PANTHER" id="PTHR10293">
    <property type="entry name" value="GLUTAREDOXIN FAMILY MEMBER"/>
    <property type="match status" value="1"/>
</dbReference>
<dbReference type="PANTHER" id="PTHR10293:SF16">
    <property type="entry name" value="GLUTAREDOXIN-RELATED PROTEIN 5, MITOCHONDRIAL"/>
    <property type="match status" value="1"/>
</dbReference>
<accession>A0A6P6XZJ8</accession>
<protein>
    <submittedName>
        <fullName evidence="2">Glutaredoxin-related protein 5, mitochondrial-like</fullName>
    </submittedName>
</protein>
<gene>
    <name evidence="2" type="primary">LOC113792592</name>
</gene>
<dbReference type="InParanoid" id="A0A6P6XZJ8"/>
<dbReference type="GO" id="GO:0046872">
    <property type="term" value="F:metal ion binding"/>
    <property type="evidence" value="ECO:0007669"/>
    <property type="project" value="UniProtKB-KW"/>
</dbReference>
<dbReference type="AlphaFoldDB" id="A0A6P6XZJ8"/>
<dbReference type="InterPro" id="IPR036249">
    <property type="entry name" value="Thioredoxin-like_sf"/>
</dbReference>
<dbReference type="InterPro" id="IPR033658">
    <property type="entry name" value="GRX_PICOT-like"/>
</dbReference>
<dbReference type="FunFam" id="3.40.30.10:FF:000005">
    <property type="entry name" value="Glutaredoxin 5"/>
    <property type="match status" value="1"/>
</dbReference>
<dbReference type="GO" id="GO:0051537">
    <property type="term" value="F:2 iron, 2 sulfur cluster binding"/>
    <property type="evidence" value="ECO:0007669"/>
    <property type="project" value="UniProtKB-KW"/>
</dbReference>
<keyword evidence="1" id="KW-1185">Reference proteome</keyword>
<sequence length="163" mass="18840">MSIVQQIIRSSWLQKGTNQICRQSVNPFLWQLQQYRYQSTNPVKYDDETLKQMIENDKVVIFMKGVPESPRCGFSNAVVQVLRMHGVPFQAHNVLESDDLRKAIKDFTSWPTIPQIFLNGEFIGGCDILLEKHQNGELIEDLKKIGIKSKILAEMEDMKNKKD</sequence>
<dbReference type="InterPro" id="IPR004480">
    <property type="entry name" value="Monothiol_GRX-rel"/>
</dbReference>
<evidence type="ECO:0000313" key="2">
    <source>
        <dbReference type="RefSeq" id="XP_027198301.1"/>
    </source>
</evidence>
<dbReference type="InterPro" id="IPR002109">
    <property type="entry name" value="Glutaredoxin"/>
</dbReference>
<organism evidence="1 2">
    <name type="scientific">Dermatophagoides pteronyssinus</name>
    <name type="common">European house dust mite</name>
    <dbReference type="NCBI Taxonomy" id="6956"/>
    <lineage>
        <taxon>Eukaryota</taxon>
        <taxon>Metazoa</taxon>
        <taxon>Ecdysozoa</taxon>
        <taxon>Arthropoda</taxon>
        <taxon>Chelicerata</taxon>
        <taxon>Arachnida</taxon>
        <taxon>Acari</taxon>
        <taxon>Acariformes</taxon>
        <taxon>Sarcoptiformes</taxon>
        <taxon>Astigmata</taxon>
        <taxon>Psoroptidia</taxon>
        <taxon>Analgoidea</taxon>
        <taxon>Pyroglyphidae</taxon>
        <taxon>Dermatophagoidinae</taxon>
        <taxon>Dermatophagoides</taxon>
    </lineage>
</organism>
<dbReference type="PROSITE" id="PS51354">
    <property type="entry name" value="GLUTAREDOXIN_2"/>
    <property type="match status" value="1"/>
</dbReference>
<dbReference type="Gene3D" id="3.40.30.10">
    <property type="entry name" value="Glutaredoxin"/>
    <property type="match status" value="1"/>
</dbReference>
<name>A0A6P6XZJ8_DERPT</name>
<dbReference type="Pfam" id="PF00462">
    <property type="entry name" value="Glutaredoxin"/>
    <property type="match status" value="1"/>
</dbReference>
<dbReference type="SUPFAM" id="SSF52833">
    <property type="entry name" value="Thioredoxin-like"/>
    <property type="match status" value="1"/>
</dbReference>
<proteinExistence type="predicted"/>
<dbReference type="CTD" id="32410"/>
<dbReference type="OrthoDB" id="415696at2759"/>
<dbReference type="GeneID" id="113792592"/>
<dbReference type="NCBIfam" id="TIGR00365">
    <property type="entry name" value="Grx4 family monothiol glutaredoxin"/>
    <property type="match status" value="1"/>
</dbReference>
<dbReference type="GO" id="GO:0005759">
    <property type="term" value="C:mitochondrial matrix"/>
    <property type="evidence" value="ECO:0007669"/>
    <property type="project" value="TreeGrafter"/>
</dbReference>
<dbReference type="FunCoup" id="A0A6P6XZJ8">
    <property type="interactions" value="1220"/>
</dbReference>
<dbReference type="KEGG" id="dpte:113792592"/>